<dbReference type="InterPro" id="IPR007848">
    <property type="entry name" value="Small_mtfrase_dom"/>
</dbReference>
<feature type="domain" description="Methyltransferase small" evidence="3">
    <location>
        <begin position="59"/>
        <end position="151"/>
    </location>
</feature>
<evidence type="ECO:0000256" key="1">
    <source>
        <dbReference type="ARBA" id="ARBA00009741"/>
    </source>
</evidence>
<protein>
    <recommendedName>
        <fullName evidence="2">Methyltransferase-like protein 5</fullName>
    </recommendedName>
</protein>
<dbReference type="SUPFAM" id="SSF53335">
    <property type="entry name" value="S-adenosyl-L-methionine-dependent methyltransferases"/>
    <property type="match status" value="1"/>
</dbReference>
<evidence type="ECO:0000313" key="5">
    <source>
        <dbReference type="RefSeq" id="XP_031568269.1"/>
    </source>
</evidence>
<dbReference type="GeneID" id="116302973"/>
<dbReference type="Proteomes" id="UP000515163">
    <property type="component" value="Unplaced"/>
</dbReference>
<reference evidence="5" key="1">
    <citation type="submission" date="2025-08" db="UniProtKB">
        <authorList>
            <consortium name="RefSeq"/>
        </authorList>
    </citation>
    <scope>IDENTIFICATION</scope>
    <source>
        <tissue evidence="5">Tentacle</tissue>
    </source>
</reference>
<dbReference type="OrthoDB" id="419617at2759"/>
<dbReference type="PANTHER" id="PTHR23290:SF0">
    <property type="entry name" value="RRNA N6-ADENOSINE-METHYLTRANSFERASE METTL5"/>
    <property type="match status" value="1"/>
</dbReference>
<evidence type="ECO:0000259" key="3">
    <source>
        <dbReference type="Pfam" id="PF05175"/>
    </source>
</evidence>
<dbReference type="InterPro" id="IPR002052">
    <property type="entry name" value="DNA_methylase_N6_adenine_CS"/>
</dbReference>
<dbReference type="KEGG" id="aten:116302973"/>
<dbReference type="AlphaFoldDB" id="A0A6P8IN45"/>
<dbReference type="InterPro" id="IPR051720">
    <property type="entry name" value="rRNA_MeTrfase/Polyamine_Synth"/>
</dbReference>
<name>A0A6P8IN45_ACTTE</name>
<dbReference type="PANTHER" id="PTHR23290">
    <property type="entry name" value="RRNA N6-ADENOSINE-METHYLTRANSFERASE METTL5"/>
    <property type="match status" value="1"/>
</dbReference>
<evidence type="ECO:0000256" key="2">
    <source>
        <dbReference type="ARBA" id="ARBA00041374"/>
    </source>
</evidence>
<dbReference type="PROSITE" id="PS00092">
    <property type="entry name" value="N6_MTASE"/>
    <property type="match status" value="1"/>
</dbReference>
<dbReference type="InterPro" id="IPR029063">
    <property type="entry name" value="SAM-dependent_MTases_sf"/>
</dbReference>
<keyword evidence="4" id="KW-1185">Reference proteome</keyword>
<dbReference type="CDD" id="cd02440">
    <property type="entry name" value="AdoMet_MTases"/>
    <property type="match status" value="1"/>
</dbReference>
<dbReference type="FunCoup" id="A0A6P8IN45">
    <property type="interactions" value="1707"/>
</dbReference>
<dbReference type="Pfam" id="PF05175">
    <property type="entry name" value="MTS"/>
    <property type="match status" value="1"/>
</dbReference>
<dbReference type="InParanoid" id="A0A6P8IN45"/>
<organism evidence="4 5">
    <name type="scientific">Actinia tenebrosa</name>
    <name type="common">Australian red waratah sea anemone</name>
    <dbReference type="NCBI Taxonomy" id="6105"/>
    <lineage>
        <taxon>Eukaryota</taxon>
        <taxon>Metazoa</taxon>
        <taxon>Cnidaria</taxon>
        <taxon>Anthozoa</taxon>
        <taxon>Hexacorallia</taxon>
        <taxon>Actiniaria</taxon>
        <taxon>Actiniidae</taxon>
        <taxon>Actinia</taxon>
    </lineage>
</organism>
<accession>A0A6P8IN45</accession>
<dbReference type="RefSeq" id="XP_031568269.1">
    <property type="nucleotide sequence ID" value="XM_031712409.1"/>
</dbReference>
<sequence length="228" mass="25728">MLKIDIFKASRMRLKELEGYLQQVEVFDKPKVELEQYPTTPHIASHMLYTIDQSFDDIEGKFIGDLGCGCGVLSVGCSILGCAACVGFDIDEDALEKASQNLKEFDIDNVDLVQCDLSQSDQSQTELFAGWRNKAFDTIIMNPPFGTKSNNGIDLLFVQTALSMCTTSVYSLHKTATRKHILKKASEWGVEVEVLAELRFNLAKTYKFHNKKSVDIEVDFIRFSFKED</sequence>
<proteinExistence type="inferred from homology"/>
<gene>
    <name evidence="5" type="primary">LOC116302973</name>
</gene>
<evidence type="ECO:0000313" key="4">
    <source>
        <dbReference type="Proteomes" id="UP000515163"/>
    </source>
</evidence>
<dbReference type="Gene3D" id="3.40.50.150">
    <property type="entry name" value="Vaccinia Virus protein VP39"/>
    <property type="match status" value="1"/>
</dbReference>
<comment type="similarity">
    <text evidence="1">Belongs to the methyltransferase superfamily. PrmA family.</text>
</comment>
<dbReference type="GO" id="GO:0003676">
    <property type="term" value="F:nucleic acid binding"/>
    <property type="evidence" value="ECO:0007669"/>
    <property type="project" value="InterPro"/>
</dbReference>
<dbReference type="GO" id="GO:0008988">
    <property type="term" value="F:rRNA (adenine-N6-)-methyltransferase activity"/>
    <property type="evidence" value="ECO:0007669"/>
    <property type="project" value="TreeGrafter"/>
</dbReference>